<evidence type="ECO:0000313" key="2">
    <source>
        <dbReference type="EMBL" id="GEB50983.1"/>
    </source>
</evidence>
<evidence type="ECO:0000256" key="1">
    <source>
        <dbReference type="SAM" id="MobiDB-lite"/>
    </source>
</evidence>
<sequence>MPMQMTLFRQLVHERGWTTVETFAVHFARAARELAEQAKEPRLASVSVARRSFDRWVAGSLKTMPQRDTRRVLEHLFQIPAARLFAPLDGDPSADSTIPRQESVDSPAPMAPPPAPFHQGFDSPFEVATQAQNLARSNADSALLSQVKASLDSIVGRYEALGPQHLVGETRLLRTMLHTLLGGQQPPRVRAELFGLAGRASGLLAYMAVNAGAGLQVAEAYCGETETLAREVGDTRLQMWAAGTRSLGLYYHRHYADADAAAAAGIALAPNSGQAIRLLANGRARAQARLGDRSGAEKSIGRALELSDRQPSLPAGLTPCIAFTEYSPARTLANVITARLSLNDTRDVLSCAEEIEGLVEQSDSEWSRALVRLDVATALLQQQRPEVEHSMELGRSALRAGTTAPIKSVWQRANELYERAQHWHTESAVGDYADELRAWRSKPQAELVVSGPGGASVPEK</sequence>
<gene>
    <name evidence="2" type="ORF">SCA03_35340</name>
</gene>
<reference evidence="2 3" key="1">
    <citation type="submission" date="2019-06" db="EMBL/GenBank/DDBJ databases">
        <title>Whole genome shotgun sequence of Streptomyces cacaoi subsp. cacaoi NBRC 12748.</title>
        <authorList>
            <person name="Hosoyama A."/>
            <person name="Uohara A."/>
            <person name="Ohji S."/>
            <person name="Ichikawa N."/>
        </authorList>
    </citation>
    <scope>NUCLEOTIDE SEQUENCE [LARGE SCALE GENOMIC DNA]</scope>
    <source>
        <strain evidence="2 3">NBRC 12748</strain>
    </source>
</reference>
<proteinExistence type="predicted"/>
<dbReference type="EMBL" id="BJMM01000017">
    <property type="protein sequence ID" value="GEB50983.1"/>
    <property type="molecule type" value="Genomic_DNA"/>
</dbReference>
<protein>
    <submittedName>
        <fullName evidence="2">Uncharacterized protein</fullName>
    </submittedName>
</protein>
<dbReference type="Proteomes" id="UP000319210">
    <property type="component" value="Unassembled WGS sequence"/>
</dbReference>
<dbReference type="AlphaFoldDB" id="A0A4Y3R2J1"/>
<evidence type="ECO:0000313" key="3">
    <source>
        <dbReference type="Proteomes" id="UP000319210"/>
    </source>
</evidence>
<organism evidence="2 3">
    <name type="scientific">Streptomyces cacaoi</name>
    <dbReference type="NCBI Taxonomy" id="1898"/>
    <lineage>
        <taxon>Bacteria</taxon>
        <taxon>Bacillati</taxon>
        <taxon>Actinomycetota</taxon>
        <taxon>Actinomycetes</taxon>
        <taxon>Kitasatosporales</taxon>
        <taxon>Streptomycetaceae</taxon>
        <taxon>Streptomyces</taxon>
    </lineage>
</organism>
<name>A0A4Y3R2J1_STRCI</name>
<feature type="region of interest" description="Disordered" evidence="1">
    <location>
        <begin position="88"/>
        <end position="120"/>
    </location>
</feature>
<accession>A0A4Y3R2J1</accession>
<dbReference type="RefSeq" id="WP_308697926.1">
    <property type="nucleotide sequence ID" value="NZ_JABELW010000012.1"/>
</dbReference>
<keyword evidence="3" id="KW-1185">Reference proteome</keyword>
<comment type="caution">
    <text evidence="2">The sequence shown here is derived from an EMBL/GenBank/DDBJ whole genome shotgun (WGS) entry which is preliminary data.</text>
</comment>